<evidence type="ECO:0008006" key="4">
    <source>
        <dbReference type="Google" id="ProtNLM"/>
    </source>
</evidence>
<keyword evidence="3" id="KW-1185">Reference proteome</keyword>
<organism evidence="2 3">
    <name type="scientific">Methylophaga frappieri (strain ATCC BAA-2434 / DSM 25690 / JAM7)</name>
    <dbReference type="NCBI Taxonomy" id="754477"/>
    <lineage>
        <taxon>Bacteria</taxon>
        <taxon>Pseudomonadati</taxon>
        <taxon>Pseudomonadota</taxon>
        <taxon>Gammaproteobacteria</taxon>
        <taxon>Thiotrichales</taxon>
        <taxon>Piscirickettsiaceae</taxon>
        <taxon>Methylophaga</taxon>
    </lineage>
</organism>
<dbReference type="AlphaFoldDB" id="I1YIH3"/>
<evidence type="ECO:0000313" key="2">
    <source>
        <dbReference type="EMBL" id="AFJ02716.1"/>
    </source>
</evidence>
<dbReference type="STRING" id="754477.Q7C_1567"/>
<accession>I1YIH3</accession>
<dbReference type="InterPro" id="IPR036034">
    <property type="entry name" value="PDZ_sf"/>
</dbReference>
<feature type="chain" id="PRO_5003654010" description="PDZ domain-containing protein" evidence="1">
    <location>
        <begin position="24"/>
        <end position="820"/>
    </location>
</feature>
<evidence type="ECO:0000313" key="3">
    <source>
        <dbReference type="Proteomes" id="UP000009145"/>
    </source>
</evidence>
<gene>
    <name evidence="2" type="ordered locus">Q7C_1567</name>
</gene>
<dbReference type="eggNOG" id="ENOG5033QRW">
    <property type="taxonomic scope" value="Bacteria"/>
</dbReference>
<dbReference type="RefSeq" id="WP_014704136.1">
    <property type="nucleotide sequence ID" value="NC_017856.1"/>
</dbReference>
<keyword evidence="1" id="KW-0732">Signal</keyword>
<feature type="signal peptide" evidence="1">
    <location>
        <begin position="1"/>
        <end position="23"/>
    </location>
</feature>
<protein>
    <recommendedName>
        <fullName evidence="4">PDZ domain-containing protein</fullName>
    </recommendedName>
</protein>
<dbReference type="Gene3D" id="2.30.42.10">
    <property type="match status" value="1"/>
</dbReference>
<dbReference type="PATRIC" id="fig|754477.3.peg.1547"/>
<dbReference type="HOGENOM" id="CLU_018175_0_0_6"/>
<sequence length="820" mass="91782" precursor="true">MRITAAEARFSLFLCMLAAPLQAQSEVSEKSAQAAAQRITEHMVATLPHCLKLGASAWNSKLTNAGAYQYGLVVNVIQPSCSAEQAGLRVGDMIVRFHGKALSQAASLPQLVSTDQQPGVELHYIRAGEGLRTAQVTYASNRPVQDSKQRQAMLLPDKQLTAQCEILFGDFTDRKSLDPSSLTSFAACGPAKSPAYWFYDAEIKYEQAKQARTAGQQDKASELMQAASKSYGVADDYGKSGAQKRAADVLAESESFQRVEGLESRKIQDARLLYQDASGKYYGAIVTHRNGCPRQANLYEQELKIFVERIPDAKGVFFNATLAKAKPQKEAPAQDGLNYGEDEIARIANHVLPNVDRIFPEWRAHPMWKHYKDRVIVEFYIQDLHLQTTRDFDYSGTAEDAVFWMLLKRQGSGGKWRPAYEVDGLLGHAETVDRLTVASVLQRRKRVDDGVSDDRKMILAMFDRHKVAAAKMQTDIQNAYARRLVTDRRSGIVNKPGSYWKQYANFDTPRNVIEGNFHFIEHPAEFAEAYLTYVYQYYEVCEPHLPAGRKSYTATWFETRYGVTSQTSSSYVEMAPRFATAFEKMGDIKYKKDTSAFLMSIVNSMAEVEGRNPFSFVGETLTGLAKDLVTDRETARFLRTEGCTSPIVRQYGENLWRGANGRSSAQRAGISFVGADAASADYERADTRRFMDETIAARARNPGPKAQGYAYYDENLVAYRTGMGMANDGRRQVPAMRTVGLELEKRGYPVLYCNYGPTGFYDNGEYKTLSYAFWYEQKPAELDRLLAARSKETDVYKGMKYAISACPTNSLDALAIINGK</sequence>
<evidence type="ECO:0000256" key="1">
    <source>
        <dbReference type="SAM" id="SignalP"/>
    </source>
</evidence>
<dbReference type="EMBL" id="CP003380">
    <property type="protein sequence ID" value="AFJ02716.1"/>
    <property type="molecule type" value="Genomic_DNA"/>
</dbReference>
<dbReference type="OrthoDB" id="9795827at2"/>
<name>I1YIH3_METFJ</name>
<dbReference type="SUPFAM" id="SSF50156">
    <property type="entry name" value="PDZ domain-like"/>
    <property type="match status" value="1"/>
</dbReference>
<dbReference type="Proteomes" id="UP000009145">
    <property type="component" value="Chromosome"/>
</dbReference>
<reference evidence="2 3" key="1">
    <citation type="journal article" date="2012" name="J. Bacteriol.">
        <title>Complete genome sequences of Methylophaga sp. strain JAM1 and Methylophaga sp. strain JAM7.</title>
        <authorList>
            <person name="Villeneuve C."/>
            <person name="Martineau C."/>
            <person name="Mauffrey F."/>
            <person name="Villemur R."/>
        </authorList>
    </citation>
    <scope>NUCLEOTIDE SEQUENCE [LARGE SCALE GENOMIC DNA]</scope>
    <source>
        <strain evidence="2 3">JAM7</strain>
    </source>
</reference>
<proteinExistence type="predicted"/>
<dbReference type="KEGG" id="mec:Q7C_1567"/>